<proteinExistence type="predicted"/>
<protein>
    <submittedName>
        <fullName evidence="1">Uncharacterized protein</fullName>
    </submittedName>
</protein>
<organism evidence="1 2">
    <name type="scientific">Deinococcus roseus</name>
    <dbReference type="NCBI Taxonomy" id="392414"/>
    <lineage>
        <taxon>Bacteria</taxon>
        <taxon>Thermotogati</taxon>
        <taxon>Deinococcota</taxon>
        <taxon>Deinococci</taxon>
        <taxon>Deinococcales</taxon>
        <taxon>Deinococcaceae</taxon>
        <taxon>Deinococcus</taxon>
    </lineage>
</organism>
<dbReference type="EMBL" id="BMOD01000005">
    <property type="protein sequence ID" value="GGJ31765.1"/>
    <property type="molecule type" value="Genomic_DNA"/>
</dbReference>
<comment type="caution">
    <text evidence="1">The sequence shown here is derived from an EMBL/GenBank/DDBJ whole genome shotgun (WGS) entry which is preliminary data.</text>
</comment>
<evidence type="ECO:0000313" key="2">
    <source>
        <dbReference type="Proteomes" id="UP000632222"/>
    </source>
</evidence>
<keyword evidence="2" id="KW-1185">Reference proteome</keyword>
<evidence type="ECO:0000313" key="1">
    <source>
        <dbReference type="EMBL" id="GGJ31765.1"/>
    </source>
</evidence>
<reference evidence="2" key="1">
    <citation type="journal article" date="2019" name="Int. J. Syst. Evol. Microbiol.">
        <title>The Global Catalogue of Microorganisms (GCM) 10K type strain sequencing project: providing services to taxonomists for standard genome sequencing and annotation.</title>
        <authorList>
            <consortium name="The Broad Institute Genomics Platform"/>
            <consortium name="The Broad Institute Genome Sequencing Center for Infectious Disease"/>
            <person name="Wu L."/>
            <person name="Ma J."/>
        </authorList>
    </citation>
    <scope>NUCLEOTIDE SEQUENCE [LARGE SCALE GENOMIC DNA]</scope>
    <source>
        <strain evidence="2">JCM 14370</strain>
    </source>
</reference>
<dbReference type="Proteomes" id="UP000632222">
    <property type="component" value="Unassembled WGS sequence"/>
</dbReference>
<accession>A0ABQ2CXZ8</accession>
<gene>
    <name evidence="1" type="ORF">GCM10008938_17380</name>
</gene>
<sequence>MKGPQKSKVIRTGWAGVLDLTQNLVMMYMSGVFKGTAYKGLILKASLDVTGEPGERPEPFWATFRD</sequence>
<name>A0ABQ2CXZ8_9DEIO</name>